<comment type="caution">
    <text evidence="7">The sequence shown here is derived from an EMBL/GenBank/DDBJ whole genome shotgun (WGS) entry which is preliminary data.</text>
</comment>
<dbReference type="InterPro" id="IPR014284">
    <property type="entry name" value="RNA_pol_sigma-70_dom"/>
</dbReference>
<dbReference type="NCBIfam" id="TIGR02937">
    <property type="entry name" value="sigma70-ECF"/>
    <property type="match status" value="1"/>
</dbReference>
<keyword evidence="4" id="KW-0804">Transcription</keyword>
<dbReference type="InterPro" id="IPR013249">
    <property type="entry name" value="RNA_pol_sigma70_r4_t2"/>
</dbReference>
<evidence type="ECO:0000256" key="2">
    <source>
        <dbReference type="ARBA" id="ARBA00023015"/>
    </source>
</evidence>
<dbReference type="Gene3D" id="1.10.1740.10">
    <property type="match status" value="1"/>
</dbReference>
<dbReference type="SUPFAM" id="SSF88659">
    <property type="entry name" value="Sigma3 and sigma4 domains of RNA polymerase sigma factors"/>
    <property type="match status" value="1"/>
</dbReference>
<dbReference type="NCBIfam" id="TIGR02985">
    <property type="entry name" value="Sig70_bacteroi1"/>
    <property type="match status" value="1"/>
</dbReference>
<proteinExistence type="inferred from homology"/>
<keyword evidence="8" id="KW-1185">Reference proteome</keyword>
<reference evidence="7 8" key="1">
    <citation type="submission" date="2020-08" db="EMBL/GenBank/DDBJ databases">
        <title>Sphingobacterium sp. DN04309 isolated from aquaculture water.</title>
        <authorList>
            <person name="Zhang M."/>
        </authorList>
    </citation>
    <scope>NUCLEOTIDE SEQUENCE [LARGE SCALE GENOMIC DNA]</scope>
    <source>
        <strain evidence="7 8">DN04309</strain>
    </source>
</reference>
<evidence type="ECO:0000256" key="1">
    <source>
        <dbReference type="ARBA" id="ARBA00010641"/>
    </source>
</evidence>
<dbReference type="Proteomes" id="UP000651271">
    <property type="component" value="Unassembled WGS sequence"/>
</dbReference>
<organism evidence="7 8">
    <name type="scientific">Sphingobacterium litopenaei</name>
    <dbReference type="NCBI Taxonomy" id="2763500"/>
    <lineage>
        <taxon>Bacteria</taxon>
        <taxon>Pseudomonadati</taxon>
        <taxon>Bacteroidota</taxon>
        <taxon>Sphingobacteriia</taxon>
        <taxon>Sphingobacteriales</taxon>
        <taxon>Sphingobacteriaceae</taxon>
        <taxon>Sphingobacterium</taxon>
    </lineage>
</organism>
<dbReference type="PANTHER" id="PTHR43133:SF46">
    <property type="entry name" value="RNA POLYMERASE SIGMA-70 FACTOR ECF SUBFAMILY"/>
    <property type="match status" value="1"/>
</dbReference>
<feature type="domain" description="RNA polymerase sigma factor 70 region 4 type 2" evidence="6">
    <location>
        <begin position="109"/>
        <end position="158"/>
    </location>
</feature>
<dbReference type="Pfam" id="PF04542">
    <property type="entry name" value="Sigma70_r2"/>
    <property type="match status" value="1"/>
</dbReference>
<dbReference type="InterPro" id="IPR013324">
    <property type="entry name" value="RNA_pol_sigma_r3/r4-like"/>
</dbReference>
<dbReference type="RefSeq" id="WP_190302753.1">
    <property type="nucleotide sequence ID" value="NZ_JACOIJ010000034.1"/>
</dbReference>
<evidence type="ECO:0000259" key="5">
    <source>
        <dbReference type="Pfam" id="PF04542"/>
    </source>
</evidence>
<sequence length="177" mass="20766">MSLISLKFKDLFEAHYQNLCFFTYTLVNDKILAEDFVQDAFVALYNNQEILDKEAKVLKAYLYTTIKNSVLNWGRHTKVERKYHDLKPFIDFVDLDFDNALIKAETVGEINRIIAKLPDSCQNIFKLYYLEGLSTKEIATQLQLSINTIKTQKQRGLKYIQSKLSPEFFLVLYFILK</sequence>
<comment type="similarity">
    <text evidence="1">Belongs to the sigma-70 factor family. ECF subfamily.</text>
</comment>
<dbReference type="SUPFAM" id="SSF88946">
    <property type="entry name" value="Sigma2 domain of RNA polymerase sigma factors"/>
    <property type="match status" value="1"/>
</dbReference>
<dbReference type="InterPro" id="IPR013325">
    <property type="entry name" value="RNA_pol_sigma_r2"/>
</dbReference>
<dbReference type="InterPro" id="IPR039425">
    <property type="entry name" value="RNA_pol_sigma-70-like"/>
</dbReference>
<protein>
    <submittedName>
        <fullName evidence="7">RNA polymerase sigma-70 factor</fullName>
    </submittedName>
</protein>
<dbReference type="Pfam" id="PF08281">
    <property type="entry name" value="Sigma70_r4_2"/>
    <property type="match status" value="1"/>
</dbReference>
<keyword evidence="3" id="KW-0731">Sigma factor</keyword>
<keyword evidence="2" id="KW-0805">Transcription regulation</keyword>
<evidence type="ECO:0000313" key="7">
    <source>
        <dbReference type="EMBL" id="MBD1430661.1"/>
    </source>
</evidence>
<evidence type="ECO:0000259" key="6">
    <source>
        <dbReference type="Pfam" id="PF08281"/>
    </source>
</evidence>
<dbReference type="PANTHER" id="PTHR43133">
    <property type="entry name" value="RNA POLYMERASE ECF-TYPE SIGMA FACTO"/>
    <property type="match status" value="1"/>
</dbReference>
<dbReference type="InterPro" id="IPR014327">
    <property type="entry name" value="RNA_pol_sigma70_bacteroid"/>
</dbReference>
<dbReference type="Gene3D" id="1.10.10.10">
    <property type="entry name" value="Winged helix-like DNA-binding domain superfamily/Winged helix DNA-binding domain"/>
    <property type="match status" value="1"/>
</dbReference>
<evidence type="ECO:0000256" key="4">
    <source>
        <dbReference type="ARBA" id="ARBA00023163"/>
    </source>
</evidence>
<dbReference type="CDD" id="cd06171">
    <property type="entry name" value="Sigma70_r4"/>
    <property type="match status" value="1"/>
</dbReference>
<feature type="domain" description="RNA polymerase sigma-70 region 2" evidence="5">
    <location>
        <begin position="11"/>
        <end position="75"/>
    </location>
</feature>
<dbReference type="EMBL" id="JACOIJ010000034">
    <property type="protein sequence ID" value="MBD1430661.1"/>
    <property type="molecule type" value="Genomic_DNA"/>
</dbReference>
<evidence type="ECO:0000313" key="8">
    <source>
        <dbReference type="Proteomes" id="UP000651271"/>
    </source>
</evidence>
<name>A0ABR7YH61_9SPHI</name>
<gene>
    <name evidence="7" type="ORF">H8B04_14040</name>
</gene>
<dbReference type="InterPro" id="IPR036388">
    <property type="entry name" value="WH-like_DNA-bd_sf"/>
</dbReference>
<accession>A0ABR7YH61</accession>
<dbReference type="InterPro" id="IPR007627">
    <property type="entry name" value="RNA_pol_sigma70_r2"/>
</dbReference>
<evidence type="ECO:0000256" key="3">
    <source>
        <dbReference type="ARBA" id="ARBA00023082"/>
    </source>
</evidence>